<dbReference type="Pfam" id="PF12609">
    <property type="entry name" value="DUF3774"/>
    <property type="match status" value="1"/>
</dbReference>
<dbReference type="PANTHER" id="PTHR33090">
    <property type="entry name" value="DUF3774 DOMAIN PROTEIN-RELATED"/>
    <property type="match status" value="1"/>
</dbReference>
<dbReference type="InterPro" id="IPR022251">
    <property type="entry name" value="DUF3774_wound-induced"/>
</dbReference>
<dbReference type="EMBL" id="KE345012">
    <property type="protein sequence ID" value="EXB89609.1"/>
    <property type="molecule type" value="Genomic_DNA"/>
</dbReference>
<dbReference type="STRING" id="981085.W9S5D4"/>
<evidence type="ECO:0008006" key="3">
    <source>
        <dbReference type="Google" id="ProtNLM"/>
    </source>
</evidence>
<name>W9S5D4_9ROSA</name>
<reference evidence="2" key="1">
    <citation type="submission" date="2013-01" db="EMBL/GenBank/DDBJ databases">
        <title>Draft Genome Sequence of a Mulberry Tree, Morus notabilis C.K. Schneid.</title>
        <authorList>
            <person name="He N."/>
            <person name="Zhao S."/>
        </authorList>
    </citation>
    <scope>NUCLEOTIDE SEQUENCE</scope>
</reference>
<keyword evidence="2" id="KW-1185">Reference proteome</keyword>
<dbReference type="KEGG" id="mnt:21401676"/>
<sequence>MASARRSALVMAASNGAVEALKDQLGVCRWNFVLRSLQQNAKSNIISFSQAKNNKFSSQYSSFAAVSKLRDETNLKQSEESSRKVMYLNCWGS</sequence>
<protein>
    <recommendedName>
        <fullName evidence="3">Wound-responsive family protein</fullName>
    </recommendedName>
</protein>
<dbReference type="Proteomes" id="UP000030645">
    <property type="component" value="Unassembled WGS sequence"/>
</dbReference>
<organism evidence="1 2">
    <name type="scientific">Morus notabilis</name>
    <dbReference type="NCBI Taxonomy" id="981085"/>
    <lineage>
        <taxon>Eukaryota</taxon>
        <taxon>Viridiplantae</taxon>
        <taxon>Streptophyta</taxon>
        <taxon>Embryophyta</taxon>
        <taxon>Tracheophyta</taxon>
        <taxon>Spermatophyta</taxon>
        <taxon>Magnoliopsida</taxon>
        <taxon>eudicotyledons</taxon>
        <taxon>Gunneridae</taxon>
        <taxon>Pentapetalae</taxon>
        <taxon>rosids</taxon>
        <taxon>fabids</taxon>
        <taxon>Rosales</taxon>
        <taxon>Moraceae</taxon>
        <taxon>Moreae</taxon>
        <taxon>Morus</taxon>
    </lineage>
</organism>
<evidence type="ECO:0000313" key="1">
    <source>
        <dbReference type="EMBL" id="EXB89609.1"/>
    </source>
</evidence>
<dbReference type="AlphaFoldDB" id="W9S5D4"/>
<accession>W9S5D4</accession>
<dbReference type="OrthoDB" id="691528at2759"/>
<gene>
    <name evidence="1" type="ORF">L484_018710</name>
</gene>
<proteinExistence type="predicted"/>
<evidence type="ECO:0000313" key="2">
    <source>
        <dbReference type="Proteomes" id="UP000030645"/>
    </source>
</evidence>